<evidence type="ECO:0000256" key="3">
    <source>
        <dbReference type="ARBA" id="ARBA00022723"/>
    </source>
</evidence>
<dbReference type="InterPro" id="IPR003439">
    <property type="entry name" value="ABC_transporter-like_ATP-bd"/>
</dbReference>
<dbReference type="GO" id="GO:0005737">
    <property type="term" value="C:cytoplasm"/>
    <property type="evidence" value="ECO:0007669"/>
    <property type="project" value="UniProtKB-SubCell"/>
</dbReference>
<evidence type="ECO:0000256" key="5">
    <source>
        <dbReference type="ARBA" id="ARBA00022741"/>
    </source>
</evidence>
<accession>A0A518DGG8</accession>
<evidence type="ECO:0000313" key="18">
    <source>
        <dbReference type="EMBL" id="QDU90566.1"/>
    </source>
</evidence>
<keyword evidence="13" id="KW-0234">DNA repair</keyword>
<feature type="domain" description="ABC transporter" evidence="17">
    <location>
        <begin position="603"/>
        <end position="930"/>
    </location>
</feature>
<name>A0A518DGG8_9BACT</name>
<keyword evidence="2" id="KW-0963">Cytoplasm</keyword>
<keyword evidence="9" id="KW-0862">Zinc</keyword>
<dbReference type="NCBIfam" id="TIGR00630">
    <property type="entry name" value="uvra"/>
    <property type="match status" value="1"/>
</dbReference>
<evidence type="ECO:0000256" key="11">
    <source>
        <dbReference type="ARBA" id="ARBA00022881"/>
    </source>
</evidence>
<keyword evidence="11" id="KW-0267">Excision nuclease</keyword>
<dbReference type="Gene3D" id="1.20.1580.10">
    <property type="entry name" value="ABC transporter ATPase like domain"/>
    <property type="match status" value="2"/>
</dbReference>
<dbReference type="InterPro" id="IPR041552">
    <property type="entry name" value="UvrA_DNA-bd"/>
</dbReference>
<evidence type="ECO:0000256" key="6">
    <source>
        <dbReference type="ARBA" id="ARBA00022763"/>
    </source>
</evidence>
<evidence type="ECO:0000256" key="1">
    <source>
        <dbReference type="ARBA" id="ARBA00004496"/>
    </source>
</evidence>
<evidence type="ECO:0000256" key="7">
    <source>
        <dbReference type="ARBA" id="ARBA00022769"/>
    </source>
</evidence>
<dbReference type="GO" id="GO:0004518">
    <property type="term" value="F:nuclease activity"/>
    <property type="evidence" value="ECO:0007669"/>
    <property type="project" value="UniProtKB-KW"/>
</dbReference>
<dbReference type="Pfam" id="PF17755">
    <property type="entry name" value="UvrA_DNA-bind"/>
    <property type="match status" value="1"/>
</dbReference>
<evidence type="ECO:0000256" key="4">
    <source>
        <dbReference type="ARBA" id="ARBA00022737"/>
    </source>
</evidence>
<dbReference type="GO" id="GO:0016887">
    <property type="term" value="F:ATP hydrolysis activity"/>
    <property type="evidence" value="ECO:0007669"/>
    <property type="project" value="InterPro"/>
</dbReference>
<keyword evidence="10" id="KW-0067">ATP-binding</keyword>
<evidence type="ECO:0000256" key="8">
    <source>
        <dbReference type="ARBA" id="ARBA00022771"/>
    </source>
</evidence>
<reference evidence="18 19" key="1">
    <citation type="submission" date="2019-02" db="EMBL/GenBank/DDBJ databases">
        <title>Deep-cultivation of Planctomycetes and their phenomic and genomic characterization uncovers novel biology.</title>
        <authorList>
            <person name="Wiegand S."/>
            <person name="Jogler M."/>
            <person name="Boedeker C."/>
            <person name="Pinto D."/>
            <person name="Vollmers J."/>
            <person name="Rivas-Marin E."/>
            <person name="Kohn T."/>
            <person name="Peeters S.H."/>
            <person name="Heuer A."/>
            <person name="Rast P."/>
            <person name="Oberbeckmann S."/>
            <person name="Bunk B."/>
            <person name="Jeske O."/>
            <person name="Meyerdierks A."/>
            <person name="Storesund J.E."/>
            <person name="Kallscheuer N."/>
            <person name="Luecker S."/>
            <person name="Lage O.M."/>
            <person name="Pohl T."/>
            <person name="Merkel B.J."/>
            <person name="Hornburger P."/>
            <person name="Mueller R.-W."/>
            <person name="Bruemmer F."/>
            <person name="Labrenz M."/>
            <person name="Spormann A.M."/>
            <person name="Op den Camp H."/>
            <person name="Overmann J."/>
            <person name="Amann R."/>
            <person name="Jetten M.S.M."/>
            <person name="Mascher T."/>
            <person name="Medema M.H."/>
            <person name="Devos D.P."/>
            <person name="Kaster A.-K."/>
            <person name="Ovreas L."/>
            <person name="Rohde M."/>
            <person name="Galperin M.Y."/>
            <person name="Jogler C."/>
        </authorList>
    </citation>
    <scope>NUCLEOTIDE SEQUENCE [LARGE SCALE GENOMIC DNA]</scope>
    <source>
        <strain evidence="18 19">Pla175</strain>
    </source>
</reference>
<dbReference type="RefSeq" id="WP_197527003.1">
    <property type="nucleotide sequence ID" value="NZ_CP036291.1"/>
</dbReference>
<dbReference type="Gene3D" id="3.30.1490.20">
    <property type="entry name" value="ATP-grasp fold, A domain"/>
    <property type="match status" value="1"/>
</dbReference>
<organism evidence="18 19">
    <name type="scientific">Pirellulimonas nuda</name>
    <dbReference type="NCBI Taxonomy" id="2528009"/>
    <lineage>
        <taxon>Bacteria</taxon>
        <taxon>Pseudomonadati</taxon>
        <taxon>Planctomycetota</taxon>
        <taxon>Planctomycetia</taxon>
        <taxon>Pirellulales</taxon>
        <taxon>Lacipirellulaceae</taxon>
        <taxon>Pirellulimonas</taxon>
    </lineage>
</organism>
<dbReference type="GO" id="GO:0003677">
    <property type="term" value="F:DNA binding"/>
    <property type="evidence" value="ECO:0007669"/>
    <property type="project" value="UniProtKB-KW"/>
</dbReference>
<keyword evidence="8" id="KW-0863">Zinc-finger</keyword>
<evidence type="ECO:0000259" key="17">
    <source>
        <dbReference type="PROSITE" id="PS50893"/>
    </source>
</evidence>
<dbReference type="InterPro" id="IPR013815">
    <property type="entry name" value="ATP_grasp_subdomain_1"/>
</dbReference>
<keyword evidence="5" id="KW-0547">Nucleotide-binding</keyword>
<dbReference type="SUPFAM" id="SSF52540">
    <property type="entry name" value="P-loop containing nucleoside triphosphate hydrolases"/>
    <property type="match status" value="2"/>
</dbReference>
<dbReference type="Gene3D" id="3.40.50.300">
    <property type="entry name" value="P-loop containing nucleotide triphosphate hydrolases"/>
    <property type="match status" value="2"/>
</dbReference>
<dbReference type="GO" id="GO:0008270">
    <property type="term" value="F:zinc ion binding"/>
    <property type="evidence" value="ECO:0007669"/>
    <property type="project" value="UniProtKB-KW"/>
</dbReference>
<comment type="subcellular location">
    <subcellularLocation>
        <location evidence="1">Cytoplasm</location>
    </subcellularLocation>
</comment>
<dbReference type="Pfam" id="PF17760">
    <property type="entry name" value="UvrA_inter"/>
    <property type="match status" value="1"/>
</dbReference>
<evidence type="ECO:0000313" key="19">
    <source>
        <dbReference type="Proteomes" id="UP000317429"/>
    </source>
</evidence>
<dbReference type="PANTHER" id="PTHR43152:SF3">
    <property type="entry name" value="UVRABC SYSTEM PROTEIN A"/>
    <property type="match status" value="1"/>
</dbReference>
<dbReference type="PROSITE" id="PS00211">
    <property type="entry name" value="ABC_TRANSPORTER_1"/>
    <property type="match status" value="1"/>
</dbReference>
<evidence type="ECO:0000256" key="16">
    <source>
        <dbReference type="ARBA" id="ARBA00042156"/>
    </source>
</evidence>
<evidence type="ECO:0000256" key="13">
    <source>
        <dbReference type="ARBA" id="ARBA00023204"/>
    </source>
</evidence>
<dbReference type="AlphaFoldDB" id="A0A518DGG8"/>
<evidence type="ECO:0000256" key="14">
    <source>
        <dbReference type="ARBA" id="ARBA00038000"/>
    </source>
</evidence>
<keyword evidence="6" id="KW-0227">DNA damage</keyword>
<keyword evidence="4" id="KW-0677">Repeat</keyword>
<dbReference type="GO" id="GO:0009380">
    <property type="term" value="C:excinuclease repair complex"/>
    <property type="evidence" value="ECO:0007669"/>
    <property type="project" value="InterPro"/>
</dbReference>
<sequence>MSDPPLAPNDSAAAIRVRGARAHNLKEVDLDLPRNRLIVFCGPSGSGKTSLAVDTLHAESQRRYLETFSTYARQFLDRLDRPDVDRIEGLPPAIAVTRRGASRSNRATVATATEIAEHLRLLLARVGRIICPACERPVERDSVDAIVAQVAALAEGARVMICFPAVGEGGLATRLEHYRALGFVRGIVGGAMIELASPPGAAAGDALVVGDRVTAGRVEADRLSEAIEAALDGGDGACVVLASEAPWDGVLEVDGRAWRQRRFSNRLCCEGCGREYAEPQPQLFNFNNPLGACPACEGFGSIVEEDLDLIVPDKTKSLREGAVAPWNTPAYAHELEELLALAPKVGLPVDAPFAELRPEHLAIIQNGSAEHEFGGLAGFFRWLERRKYKMHLRVFLSRWRSYRTCPECHGARLRPEALAVRLGGKNFADLCRQSIDAADAWFAAQGERDPRLAAAGLVVEEVAARLRYLRSVGLGYLTLDRTLRTLSSGEGARVAMTTTLGSNLVDLLYVLDEPSAGLHSADVDKLAEALTGLRDRGNTVLVIEHEESIIDRADEAVEFGPQAGAEGGTVVYQGPPAGMADCPASKTGDWLTGRRTMAPHGPRREPSPGWLKLRGARGHNLKGIDVEVPLGVLCVVSGVSGAGKSSLVLGTLAPAAQRQLHRDDASATPLPHDDLLGVGQLAELVLVDQRPVARSTRSNPVTYVKAMDAIRTVFAEQADAKSRGYGPGHFSFNVGGGRCETCQGIGRLEVDMQFMADVSMVCPDCGGTRFKAEVLDVKQRGLSIAEVLDLTVHEAFRFFRGHVKVQQRLKPLLDVGLDYLTLGQPASTLSGGEAQRLKLAGILSAKQAGRTLFVMDEPTTGLHMSDVTRLLDCFEALLAVGHSLLIVEHNLQLMLAADWVIDLGPGAGDAGGRVAAVGTPEQVAQRTDLPTGKALAETLARRRELEALPDDDDE</sequence>
<evidence type="ECO:0000256" key="2">
    <source>
        <dbReference type="ARBA" id="ARBA00022490"/>
    </source>
</evidence>
<keyword evidence="19" id="KW-1185">Reference proteome</keyword>
<evidence type="ECO:0000256" key="9">
    <source>
        <dbReference type="ARBA" id="ARBA00022833"/>
    </source>
</evidence>
<keyword evidence="7" id="KW-0228">DNA excision</keyword>
<dbReference type="InterPro" id="IPR027417">
    <property type="entry name" value="P-loop_NTPase"/>
</dbReference>
<evidence type="ECO:0000256" key="12">
    <source>
        <dbReference type="ARBA" id="ARBA00023125"/>
    </source>
</evidence>
<keyword evidence="12" id="KW-0238">DNA-binding</keyword>
<comment type="similarity">
    <text evidence="14">Belongs to the ABC transporter superfamily. UvrA family.</text>
</comment>
<dbReference type="GO" id="GO:0006289">
    <property type="term" value="P:nucleotide-excision repair"/>
    <property type="evidence" value="ECO:0007669"/>
    <property type="project" value="InterPro"/>
</dbReference>
<protein>
    <recommendedName>
        <fullName evidence="15">UvrABC system protein A</fullName>
    </recommendedName>
    <alternativeName>
        <fullName evidence="16">Excinuclease ABC subunit A</fullName>
    </alternativeName>
</protein>
<evidence type="ECO:0000256" key="15">
    <source>
        <dbReference type="ARBA" id="ARBA00039316"/>
    </source>
</evidence>
<dbReference type="GO" id="GO:0005524">
    <property type="term" value="F:ATP binding"/>
    <property type="evidence" value="ECO:0007669"/>
    <property type="project" value="UniProtKB-KW"/>
</dbReference>
<proteinExistence type="inferred from homology"/>
<dbReference type="InterPro" id="IPR041102">
    <property type="entry name" value="UvrA_inter"/>
</dbReference>
<evidence type="ECO:0000256" key="10">
    <source>
        <dbReference type="ARBA" id="ARBA00022840"/>
    </source>
</evidence>
<dbReference type="InterPro" id="IPR017871">
    <property type="entry name" value="ABC_transporter-like_CS"/>
</dbReference>
<dbReference type="KEGG" id="pnd:Pla175_39730"/>
<gene>
    <name evidence="18" type="primary">uvrA_1</name>
    <name evidence="18" type="ORF">Pla175_39730</name>
</gene>
<dbReference type="Proteomes" id="UP000317429">
    <property type="component" value="Chromosome"/>
</dbReference>
<dbReference type="Gene3D" id="1.10.8.280">
    <property type="entry name" value="ABC transporter ATPase domain-like"/>
    <property type="match status" value="1"/>
</dbReference>
<dbReference type="InterPro" id="IPR004602">
    <property type="entry name" value="UvrA"/>
</dbReference>
<keyword evidence="3" id="KW-0479">Metal-binding</keyword>
<dbReference type="PANTHER" id="PTHR43152">
    <property type="entry name" value="UVRABC SYSTEM PROTEIN A"/>
    <property type="match status" value="1"/>
</dbReference>
<dbReference type="PROSITE" id="PS50893">
    <property type="entry name" value="ABC_TRANSPORTER_2"/>
    <property type="match status" value="1"/>
</dbReference>
<dbReference type="EMBL" id="CP036291">
    <property type="protein sequence ID" value="QDU90566.1"/>
    <property type="molecule type" value="Genomic_DNA"/>
</dbReference>